<dbReference type="EMBL" id="KQ414618">
    <property type="protein sequence ID" value="KOC67866.1"/>
    <property type="molecule type" value="Genomic_DNA"/>
</dbReference>
<reference evidence="1 2" key="1">
    <citation type="submission" date="2015-07" db="EMBL/GenBank/DDBJ databases">
        <title>The genome of Habropoda laboriosa.</title>
        <authorList>
            <person name="Pan H."/>
            <person name="Kapheim K."/>
        </authorList>
    </citation>
    <scope>NUCLEOTIDE SEQUENCE [LARGE SCALE GENOMIC DNA]</scope>
    <source>
        <strain evidence="1">0110345459</strain>
    </source>
</reference>
<accession>A0A0L7RAV2</accession>
<keyword evidence="2" id="KW-1185">Reference proteome</keyword>
<evidence type="ECO:0000313" key="2">
    <source>
        <dbReference type="Proteomes" id="UP000053825"/>
    </source>
</evidence>
<feature type="non-terminal residue" evidence="1">
    <location>
        <position position="1"/>
    </location>
</feature>
<proteinExistence type="predicted"/>
<name>A0A0L7RAV2_9HYME</name>
<dbReference type="Proteomes" id="UP000053825">
    <property type="component" value="Unassembled WGS sequence"/>
</dbReference>
<protein>
    <submittedName>
        <fullName evidence="1">Uncharacterized protein</fullName>
    </submittedName>
</protein>
<dbReference type="AlphaFoldDB" id="A0A0L7RAV2"/>
<evidence type="ECO:0000313" key="1">
    <source>
        <dbReference type="EMBL" id="KOC67866.1"/>
    </source>
</evidence>
<sequence length="114" mass="12715">LCLLLFVVCQAARIPRISDQSYYPNFRNVYPGEHYQNGGPVENHARVPFFGDYKPQAGHVDVGHGYYPGQGGIGGQGSLVNRLSGASFDGFKVQGNVPQHYERFNHGLDYDYHL</sequence>
<gene>
    <name evidence="1" type="ORF">WH47_12196</name>
</gene>
<organism evidence="1 2">
    <name type="scientific">Habropoda laboriosa</name>
    <dbReference type="NCBI Taxonomy" id="597456"/>
    <lineage>
        <taxon>Eukaryota</taxon>
        <taxon>Metazoa</taxon>
        <taxon>Ecdysozoa</taxon>
        <taxon>Arthropoda</taxon>
        <taxon>Hexapoda</taxon>
        <taxon>Insecta</taxon>
        <taxon>Pterygota</taxon>
        <taxon>Neoptera</taxon>
        <taxon>Endopterygota</taxon>
        <taxon>Hymenoptera</taxon>
        <taxon>Apocrita</taxon>
        <taxon>Aculeata</taxon>
        <taxon>Apoidea</taxon>
        <taxon>Anthophila</taxon>
        <taxon>Apidae</taxon>
        <taxon>Habropoda</taxon>
    </lineage>
</organism>